<dbReference type="PROSITE" id="PS50104">
    <property type="entry name" value="TIR"/>
    <property type="match status" value="1"/>
</dbReference>
<evidence type="ECO:0000313" key="2">
    <source>
        <dbReference type="EMBL" id="ACV35166.1"/>
    </source>
</evidence>
<proteinExistence type="predicted"/>
<reference evidence="2" key="1">
    <citation type="submission" date="2009-08" db="EMBL/GenBank/DDBJ databases">
        <authorList>
            <consortium name="US DOE Joint Genome Institute"/>
            <person name="Lucas S."/>
            <person name="Copeland A."/>
            <person name="Lapidus A."/>
            <person name="Glavina del Rio T."/>
            <person name="Dalin E."/>
            <person name="Tice H."/>
            <person name="Bruce D."/>
            <person name="Barry K."/>
            <person name="Pitluck S."/>
            <person name="Lowry S."/>
            <person name="Larimer F."/>
            <person name="Land M."/>
            <person name="Hauser L."/>
            <person name="Kyrpides N."/>
            <person name="Ivanova N."/>
            <person name="McMahon K.D."/>
            <person name="Hugenholtz P."/>
        </authorList>
    </citation>
    <scope>NUCLEOTIDE SEQUENCE</scope>
    <source>
        <strain evidence="2">UW-1</strain>
    </source>
</reference>
<dbReference type="EMBL" id="CP001715">
    <property type="protein sequence ID" value="ACV35166.1"/>
    <property type="molecule type" value="Genomic_DNA"/>
</dbReference>
<gene>
    <name evidence="2" type="ordered locus">CAP2UW1_1868</name>
</gene>
<dbReference type="HOGENOM" id="CLU_1297550_0_0_4"/>
<evidence type="ECO:0000259" key="1">
    <source>
        <dbReference type="PROSITE" id="PS50104"/>
    </source>
</evidence>
<reference evidence="2" key="2">
    <citation type="submission" date="2009-09" db="EMBL/GenBank/DDBJ databases">
        <title>Complete sequence of chromosome of Candidatus Accumulibacter phosphatis clade IIA str. UW-1.</title>
        <authorList>
            <consortium name="US DOE Joint Genome Institute"/>
            <person name="Martin H.G."/>
            <person name="Ivanova N."/>
            <person name="Kunin V."/>
            <person name="Warnecke F."/>
            <person name="Barry K."/>
            <person name="He S."/>
            <person name="Salamov A."/>
            <person name="Szeto E."/>
            <person name="Dalin E."/>
            <person name="Pangilinan J.L."/>
            <person name="Lapidus A."/>
            <person name="Lowry S."/>
            <person name="Kyrpides N.C."/>
            <person name="McMahon K.D."/>
            <person name="Hugenholtz P."/>
        </authorList>
    </citation>
    <scope>NUCLEOTIDE SEQUENCE [LARGE SCALE GENOMIC DNA]</scope>
    <source>
        <strain evidence="2">UW-1</strain>
    </source>
</reference>
<dbReference type="STRING" id="522306.CAP2UW1_1868"/>
<dbReference type="eggNOG" id="COG2815">
    <property type="taxonomic scope" value="Bacteria"/>
</dbReference>
<sequence length="212" mass="23890">MPTIFLSYSTKDHYFAELASIKLAESGIMLWRDHGQLRAGSDWRDGIERGISDSVAVLVALSENSASSSYVTFEWAYGLGKGKTILPVRLEPCKVHPRLEPIQHLDFSMPGQLPWNLLVERIRELESESPSQEDLDAVGAMPDIPPQDPRVNSILSYLRQRGYQFVSYDRIRSRIDPTLTDDILDGLVRDNRSTFRPAKLKDGKHGLGKLVP</sequence>
<dbReference type="GO" id="GO:0007165">
    <property type="term" value="P:signal transduction"/>
    <property type="evidence" value="ECO:0007669"/>
    <property type="project" value="InterPro"/>
</dbReference>
<dbReference type="OrthoDB" id="7055795at2"/>
<name>C7RV87_ACCRE</name>
<dbReference type="KEGG" id="app:CAP2UW1_1868"/>
<dbReference type="SUPFAM" id="SSF52200">
    <property type="entry name" value="Toll/Interleukin receptor TIR domain"/>
    <property type="match status" value="1"/>
</dbReference>
<organism evidence="2">
    <name type="scientific">Accumulibacter regalis</name>
    <dbReference type="NCBI Taxonomy" id="522306"/>
    <lineage>
        <taxon>Bacteria</taxon>
        <taxon>Pseudomonadati</taxon>
        <taxon>Pseudomonadota</taxon>
        <taxon>Betaproteobacteria</taxon>
        <taxon>Candidatus Accumulibacter</taxon>
    </lineage>
</organism>
<protein>
    <recommendedName>
        <fullName evidence="1">TIR domain-containing protein</fullName>
    </recommendedName>
</protein>
<accession>C7RV87</accession>
<dbReference type="Pfam" id="PF13676">
    <property type="entry name" value="TIR_2"/>
    <property type="match status" value="1"/>
</dbReference>
<dbReference type="InterPro" id="IPR035897">
    <property type="entry name" value="Toll_tir_struct_dom_sf"/>
</dbReference>
<feature type="domain" description="TIR" evidence="1">
    <location>
        <begin position="1"/>
        <end position="142"/>
    </location>
</feature>
<dbReference type="AlphaFoldDB" id="C7RV87"/>
<dbReference type="InterPro" id="IPR000157">
    <property type="entry name" value="TIR_dom"/>
</dbReference>
<dbReference type="Gene3D" id="3.40.50.10140">
    <property type="entry name" value="Toll/interleukin-1 receptor homology (TIR) domain"/>
    <property type="match status" value="1"/>
</dbReference>